<protein>
    <submittedName>
        <fullName evidence="1">Glyoxalase-like domain protein</fullName>
    </submittedName>
</protein>
<dbReference type="KEGG" id="ahg:AHOG_22030"/>
<sequence length="133" mass="14441">MSPLFFVNLPVKELGRATAFYEALGFTKNPRYSDENASCMVVSETVYLMLLVEPFFATFTGKPVADAALSTEVILTLTAEGRSGVDRLVEAALSAGGGAEPDLTEPNPMYLRRFQDVDGHQWEVTSMDSDAAP</sequence>
<dbReference type="InterPro" id="IPR029068">
    <property type="entry name" value="Glyas_Bleomycin-R_OHBP_Dase"/>
</dbReference>
<evidence type="ECO:0000313" key="1">
    <source>
        <dbReference type="EMBL" id="ASO22021.1"/>
    </source>
</evidence>
<dbReference type="InterPro" id="IPR037523">
    <property type="entry name" value="VOC_core"/>
</dbReference>
<accession>A0A221W8M0</accession>
<gene>
    <name evidence="1" type="ORF">AHOG_22030</name>
</gene>
<dbReference type="PANTHER" id="PTHR36503">
    <property type="entry name" value="BLR2520 PROTEIN"/>
    <property type="match status" value="1"/>
</dbReference>
<dbReference type="InterPro" id="IPR053863">
    <property type="entry name" value="Glyoxy/Ble-like_N"/>
</dbReference>
<organism evidence="1 2">
    <name type="scientific">Actinoalloteichus hoggarensis</name>
    <dbReference type="NCBI Taxonomy" id="1470176"/>
    <lineage>
        <taxon>Bacteria</taxon>
        <taxon>Bacillati</taxon>
        <taxon>Actinomycetota</taxon>
        <taxon>Actinomycetes</taxon>
        <taxon>Pseudonocardiales</taxon>
        <taxon>Pseudonocardiaceae</taxon>
        <taxon>Actinoalloteichus</taxon>
    </lineage>
</organism>
<dbReference type="SUPFAM" id="SSF54593">
    <property type="entry name" value="Glyoxalase/Bleomycin resistance protein/Dihydroxybiphenyl dioxygenase"/>
    <property type="match status" value="1"/>
</dbReference>
<reference evidence="1 2" key="1">
    <citation type="submission" date="2017-07" db="EMBL/GenBank/DDBJ databases">
        <title>Complete genome sequence of Actinoalloteichus hoggarensis DSM 45943, type strain of Actinoalloteichus hoggarensis.</title>
        <authorList>
            <person name="Ruckert C."/>
            <person name="Nouioui I."/>
            <person name="Willmese J."/>
            <person name="van Wezel G."/>
            <person name="Klenk H.-P."/>
            <person name="Kalinowski J."/>
            <person name="Zotchev S.B."/>
        </authorList>
    </citation>
    <scope>NUCLEOTIDE SEQUENCE [LARGE SCALE GENOMIC DNA]</scope>
    <source>
        <strain evidence="1 2">DSM 45943</strain>
    </source>
</reference>
<name>A0A221W8M0_9PSEU</name>
<evidence type="ECO:0000313" key="2">
    <source>
        <dbReference type="Proteomes" id="UP000204221"/>
    </source>
</evidence>
<dbReference type="PANTHER" id="PTHR36503:SF2">
    <property type="entry name" value="BLR2408 PROTEIN"/>
    <property type="match status" value="1"/>
</dbReference>
<keyword evidence="2" id="KW-1185">Reference proteome</keyword>
<dbReference type="Gene3D" id="3.10.180.10">
    <property type="entry name" value="2,3-Dihydroxybiphenyl 1,2-Dioxygenase, domain 1"/>
    <property type="match status" value="1"/>
</dbReference>
<dbReference type="AlphaFoldDB" id="A0A221W8M0"/>
<dbReference type="RefSeq" id="WP_245856383.1">
    <property type="nucleotide sequence ID" value="NZ_CP022521.1"/>
</dbReference>
<dbReference type="PROSITE" id="PS51819">
    <property type="entry name" value="VOC"/>
    <property type="match status" value="1"/>
</dbReference>
<dbReference type="Proteomes" id="UP000204221">
    <property type="component" value="Chromosome"/>
</dbReference>
<proteinExistence type="predicted"/>
<dbReference type="EMBL" id="CP022521">
    <property type="protein sequence ID" value="ASO22021.1"/>
    <property type="molecule type" value="Genomic_DNA"/>
</dbReference>
<dbReference type="Pfam" id="PF22677">
    <property type="entry name" value="Ble-like_N"/>
    <property type="match status" value="1"/>
</dbReference>